<keyword evidence="4" id="KW-0442">Lipid degradation</keyword>
<feature type="repeat" description="TPR" evidence="3">
    <location>
        <begin position="287"/>
        <end position="320"/>
    </location>
</feature>
<dbReference type="SMART" id="SM00028">
    <property type="entry name" value="TPR"/>
    <property type="match status" value="2"/>
</dbReference>
<keyword evidence="7" id="KW-1185">Reference proteome</keyword>
<reference evidence="6" key="1">
    <citation type="submission" date="2021-02" db="EMBL/GenBank/DDBJ databases">
        <authorList>
            <person name="Nowell W R."/>
        </authorList>
    </citation>
    <scope>NUCLEOTIDE SEQUENCE</scope>
</reference>
<proteinExistence type="inferred from homology"/>
<evidence type="ECO:0000256" key="1">
    <source>
        <dbReference type="ARBA" id="ARBA00010240"/>
    </source>
</evidence>
<sequence length="676" mass="78324">MFPNQPSAQSESNVLIKNIDKVLTDDGDIVHCEPAVLFDDDDEVDEFMLLDKMLNQCLTLYKTKFAKDVLSYYYNNKEPIKSWINEIMFREEIPNIKVWKVLFLQSKHSLTFQYLPFLSSMYHLIFRLCTVEFHSEHKYLFVSTKEVLDFSSKDTKISVYVLTERSCDSTRAKPVKGIFVTGNDTLVYLHKHLQSTDDTKAKVDLLNKIAYYYQCQAEKINITHHLESLQQWNRAMKFYKDSLTLNRKHLHAMLGYAKCLIMLNKYTLAKEFLVENVDDKEYFRDSAERWLLLGVLRRKLRNYDEAEVAIKTALKLQNNYVEAKNELDFIFRLKKEIGKTRIESYKRLALQHGEPKFDQYNILSIDGGGIRGLIPAVWMSELERRTGLSSSSMFHMMAGTSTGAIVTACLSLPDTSISIKQPRYGAVDIVELYTLHSDKVFTQTSRWENFFGIWPKYHEANKKDLFEQYFKDTRLSHALTELIITTVNSGSSATELFRRSDGLKDPSRNHRFSDILMCTTAAPTYFPAYKLSNSVFVDGGVQANNPAMIAYADACAKNINRDNIFILSLGTGDYVPDPLNPDAQRSLLFWGNNSTSVLKVIFDGPQNNIDYQLSSILNTDMYHRWQIWLENPIVLDDIRKETLDYLIELAHSYFEEMDAFDNNHRLGKIIERLKRD</sequence>
<dbReference type="InterPro" id="IPR016035">
    <property type="entry name" value="Acyl_Trfase/lysoPLipase"/>
</dbReference>
<dbReference type="AlphaFoldDB" id="A0A815R274"/>
<keyword evidence="2 4" id="KW-0443">Lipid metabolism</keyword>
<feature type="short sequence motif" description="GXSXG" evidence="4">
    <location>
        <begin position="399"/>
        <end position="403"/>
    </location>
</feature>
<feature type="short sequence motif" description="DGA/G" evidence="4">
    <location>
        <begin position="538"/>
        <end position="540"/>
    </location>
</feature>
<feature type="active site" description="Proton acceptor" evidence="4">
    <location>
        <position position="538"/>
    </location>
</feature>
<dbReference type="PANTHER" id="PTHR32176">
    <property type="entry name" value="XYLOSE ISOMERASE"/>
    <property type="match status" value="1"/>
</dbReference>
<comment type="similarity">
    <text evidence="1">Belongs to the patatin family.</text>
</comment>
<evidence type="ECO:0000259" key="5">
    <source>
        <dbReference type="PROSITE" id="PS51635"/>
    </source>
</evidence>
<evidence type="ECO:0000313" key="7">
    <source>
        <dbReference type="Proteomes" id="UP000663828"/>
    </source>
</evidence>
<feature type="domain" description="PNPLA" evidence="5">
    <location>
        <begin position="363"/>
        <end position="551"/>
    </location>
</feature>
<dbReference type="PANTHER" id="PTHR32176:SF92">
    <property type="entry name" value="XYLOSE ISOMERASE"/>
    <property type="match status" value="1"/>
</dbReference>
<name>A0A815R274_ADIRI</name>
<dbReference type="GO" id="GO:0004620">
    <property type="term" value="F:phospholipase activity"/>
    <property type="evidence" value="ECO:0007669"/>
    <property type="project" value="TreeGrafter"/>
</dbReference>
<feature type="short sequence motif" description="GXGXXG" evidence="4">
    <location>
        <begin position="367"/>
        <end position="372"/>
    </location>
</feature>
<dbReference type="Gene3D" id="1.25.40.10">
    <property type="entry name" value="Tetratricopeptide repeat domain"/>
    <property type="match status" value="1"/>
</dbReference>
<dbReference type="InterPro" id="IPR011990">
    <property type="entry name" value="TPR-like_helical_dom_sf"/>
</dbReference>
<keyword evidence="3" id="KW-0802">TPR repeat</keyword>
<dbReference type="PROSITE" id="PS51635">
    <property type="entry name" value="PNPLA"/>
    <property type="match status" value="1"/>
</dbReference>
<dbReference type="SUPFAM" id="SSF48452">
    <property type="entry name" value="TPR-like"/>
    <property type="match status" value="1"/>
</dbReference>
<keyword evidence="4" id="KW-0378">Hydrolase</keyword>
<dbReference type="CDD" id="cd07199">
    <property type="entry name" value="Pat17_PNPLA8_PNPLA9_like"/>
    <property type="match status" value="1"/>
</dbReference>
<evidence type="ECO:0000313" key="6">
    <source>
        <dbReference type="EMBL" id="CAF1471082.1"/>
    </source>
</evidence>
<dbReference type="SUPFAM" id="SSF52151">
    <property type="entry name" value="FabD/lysophospholipase-like"/>
    <property type="match status" value="1"/>
</dbReference>
<feature type="active site" description="Nucleophile" evidence="4">
    <location>
        <position position="401"/>
    </location>
</feature>
<evidence type="ECO:0000256" key="3">
    <source>
        <dbReference type="PROSITE-ProRule" id="PRU00339"/>
    </source>
</evidence>
<dbReference type="GO" id="GO:0047372">
    <property type="term" value="F:monoacylglycerol lipase activity"/>
    <property type="evidence" value="ECO:0007669"/>
    <property type="project" value="TreeGrafter"/>
</dbReference>
<organism evidence="6 7">
    <name type="scientific">Adineta ricciae</name>
    <name type="common">Rotifer</name>
    <dbReference type="NCBI Taxonomy" id="249248"/>
    <lineage>
        <taxon>Eukaryota</taxon>
        <taxon>Metazoa</taxon>
        <taxon>Spiralia</taxon>
        <taxon>Gnathifera</taxon>
        <taxon>Rotifera</taxon>
        <taxon>Eurotatoria</taxon>
        <taxon>Bdelloidea</taxon>
        <taxon>Adinetida</taxon>
        <taxon>Adinetidae</taxon>
        <taxon>Adineta</taxon>
    </lineage>
</organism>
<dbReference type="InterPro" id="IPR019734">
    <property type="entry name" value="TPR_rpt"/>
</dbReference>
<dbReference type="PROSITE" id="PS50005">
    <property type="entry name" value="TPR"/>
    <property type="match status" value="1"/>
</dbReference>
<dbReference type="Proteomes" id="UP000663828">
    <property type="component" value="Unassembled WGS sequence"/>
</dbReference>
<evidence type="ECO:0000256" key="2">
    <source>
        <dbReference type="ARBA" id="ARBA00023098"/>
    </source>
</evidence>
<dbReference type="Gene3D" id="3.40.1090.10">
    <property type="entry name" value="Cytosolic phospholipase A2 catalytic domain"/>
    <property type="match status" value="1"/>
</dbReference>
<dbReference type="Pfam" id="PF01734">
    <property type="entry name" value="Patatin"/>
    <property type="match status" value="1"/>
</dbReference>
<dbReference type="EMBL" id="CAJNOR010004052">
    <property type="protein sequence ID" value="CAF1471082.1"/>
    <property type="molecule type" value="Genomic_DNA"/>
</dbReference>
<accession>A0A815R274</accession>
<dbReference type="GO" id="GO:0016042">
    <property type="term" value="P:lipid catabolic process"/>
    <property type="evidence" value="ECO:0007669"/>
    <property type="project" value="UniProtKB-UniRule"/>
</dbReference>
<comment type="caution">
    <text evidence="6">The sequence shown here is derived from an EMBL/GenBank/DDBJ whole genome shotgun (WGS) entry which is preliminary data.</text>
</comment>
<evidence type="ECO:0000256" key="4">
    <source>
        <dbReference type="PROSITE-ProRule" id="PRU01161"/>
    </source>
</evidence>
<protein>
    <recommendedName>
        <fullName evidence="5">PNPLA domain-containing protein</fullName>
    </recommendedName>
</protein>
<dbReference type="InterPro" id="IPR002641">
    <property type="entry name" value="PNPLA_dom"/>
</dbReference>
<gene>
    <name evidence="6" type="ORF">XAT740_LOCUS37981</name>
</gene>